<evidence type="ECO:0000313" key="3">
    <source>
        <dbReference type="Proteomes" id="UP000253517"/>
    </source>
</evidence>
<evidence type="ECO:0000313" key="2">
    <source>
        <dbReference type="EMBL" id="RCX02149.1"/>
    </source>
</evidence>
<comment type="caution">
    <text evidence="2">The sequence shown here is derived from an EMBL/GenBank/DDBJ whole genome shotgun (WGS) entry which is preliminary data.</text>
</comment>
<evidence type="ECO:0000259" key="1">
    <source>
        <dbReference type="Pfam" id="PF12867"/>
    </source>
</evidence>
<feature type="domain" description="DinB-like" evidence="1">
    <location>
        <begin position="25"/>
        <end position="162"/>
    </location>
</feature>
<reference evidence="2 3" key="1">
    <citation type="submission" date="2018-07" db="EMBL/GenBank/DDBJ databases">
        <title>Genomic Encyclopedia of Type Strains, Phase IV (KMG-IV): sequencing the most valuable type-strain genomes for metagenomic binning, comparative biology and taxonomic classification.</title>
        <authorList>
            <person name="Goeker M."/>
        </authorList>
    </citation>
    <scope>NUCLEOTIDE SEQUENCE [LARGE SCALE GENOMIC DNA]</scope>
    <source>
        <strain evidence="2 3">DSM 21410</strain>
    </source>
</reference>
<accession>A0A368ZZ09</accession>
<dbReference type="AlphaFoldDB" id="A0A368ZZ09"/>
<dbReference type="InterPro" id="IPR034660">
    <property type="entry name" value="DinB/YfiT-like"/>
</dbReference>
<keyword evidence="3" id="KW-1185">Reference proteome</keyword>
<sequence length="169" mass="19943">MPEQVPDFYKGYIERLPDGDLIPLLELGKRRMMAMLRELIPAQVEYSYAEGKWTLGQVIRHVIDAERVFLYRAFTMGRFDDSDLPAFDQNKWAESSKHNLEAMRISELYHEYLLVRNLTLHTFKKMTREELFFQGKVNGWKTCANDLAFIIAGHEDHHLNVIGERYLDF</sequence>
<dbReference type="Gene3D" id="1.20.120.450">
    <property type="entry name" value="dinb family like domain"/>
    <property type="match status" value="1"/>
</dbReference>
<organism evidence="2 3">
    <name type="scientific">Schleiferia thermophila</name>
    <dbReference type="NCBI Taxonomy" id="884107"/>
    <lineage>
        <taxon>Bacteria</taxon>
        <taxon>Pseudomonadati</taxon>
        <taxon>Bacteroidota</taxon>
        <taxon>Flavobacteriia</taxon>
        <taxon>Flavobacteriales</taxon>
        <taxon>Schleiferiaceae</taxon>
        <taxon>Schleiferia</taxon>
    </lineage>
</organism>
<dbReference type="SUPFAM" id="SSF109854">
    <property type="entry name" value="DinB/YfiT-like putative metalloenzymes"/>
    <property type="match status" value="1"/>
</dbReference>
<proteinExistence type="predicted"/>
<dbReference type="EMBL" id="QPJS01000005">
    <property type="protein sequence ID" value="RCX02149.1"/>
    <property type="molecule type" value="Genomic_DNA"/>
</dbReference>
<dbReference type="Pfam" id="PF12867">
    <property type="entry name" value="DinB_2"/>
    <property type="match status" value="1"/>
</dbReference>
<dbReference type="InterPro" id="IPR024775">
    <property type="entry name" value="DinB-like"/>
</dbReference>
<name>A0A368ZZ09_9FLAO</name>
<dbReference type="Proteomes" id="UP000253517">
    <property type="component" value="Unassembled WGS sequence"/>
</dbReference>
<gene>
    <name evidence="2" type="ORF">DES35_105121</name>
</gene>
<protein>
    <submittedName>
        <fullName evidence="2">DinB family protein</fullName>
    </submittedName>
</protein>